<evidence type="ECO:0008006" key="3">
    <source>
        <dbReference type="Google" id="ProtNLM"/>
    </source>
</evidence>
<organism evidence="1 2">
    <name type="scientific">Pyrenophora teres f. teres</name>
    <dbReference type="NCBI Taxonomy" id="97479"/>
    <lineage>
        <taxon>Eukaryota</taxon>
        <taxon>Fungi</taxon>
        <taxon>Dikarya</taxon>
        <taxon>Ascomycota</taxon>
        <taxon>Pezizomycotina</taxon>
        <taxon>Dothideomycetes</taxon>
        <taxon>Pleosporomycetidae</taxon>
        <taxon>Pleosporales</taxon>
        <taxon>Pleosporineae</taxon>
        <taxon>Pleosporaceae</taxon>
        <taxon>Pyrenophora</taxon>
    </lineage>
</organism>
<gene>
    <name evidence="1" type="ORF">PTTW11_01351</name>
</gene>
<evidence type="ECO:0000313" key="2">
    <source>
        <dbReference type="Proteomes" id="UP000472372"/>
    </source>
</evidence>
<name>A0A6S6VHX9_9PLEO</name>
<dbReference type="AlphaFoldDB" id="A0A6S6VHX9"/>
<accession>A0A6S6VHX9</accession>
<dbReference type="Proteomes" id="UP000472372">
    <property type="component" value="Chromosome 1"/>
</dbReference>
<sequence length="75" mass="8452">MHFTHPVLPMGVDALRILNVRPGDFLSPLVGTLTSIAFKDKPKYMALSYTWGYTTSGGCKASFYPRRFRLQDLAQ</sequence>
<proteinExistence type="predicted"/>
<protein>
    <recommendedName>
        <fullName evidence="3">Heterokaryon incompatibility domain-containing protein</fullName>
    </recommendedName>
</protein>
<dbReference type="EMBL" id="HG992977">
    <property type="protein sequence ID" value="CAE7002187.1"/>
    <property type="molecule type" value="Genomic_DNA"/>
</dbReference>
<evidence type="ECO:0000313" key="1">
    <source>
        <dbReference type="EMBL" id="CAE7002187.1"/>
    </source>
</evidence>
<reference evidence="1" key="1">
    <citation type="submission" date="2021-02" db="EMBL/GenBank/DDBJ databases">
        <authorList>
            <person name="Syme A R."/>
            <person name="Syme A R."/>
            <person name="Moolhuijzen P."/>
        </authorList>
    </citation>
    <scope>NUCLEOTIDE SEQUENCE</scope>
    <source>
        <strain evidence="1">W1-1</strain>
    </source>
</reference>